<dbReference type="CDD" id="cd00350">
    <property type="entry name" value="rubredoxin_like"/>
    <property type="match status" value="1"/>
</dbReference>
<dbReference type="EMBL" id="NAAD01000010">
    <property type="protein sequence ID" value="ORJ59882.1"/>
    <property type="molecule type" value="Genomic_DNA"/>
</dbReference>
<keyword evidence="1" id="KW-0812">Transmembrane</keyword>
<feature type="domain" description="Rubredoxin-like" evidence="2">
    <location>
        <begin position="3"/>
        <end position="37"/>
    </location>
</feature>
<protein>
    <recommendedName>
        <fullName evidence="2">Rubredoxin-like domain-containing protein</fullName>
    </recommendedName>
</protein>
<sequence length="189" mass="20925">MAKQQWKCIVCGYIHEGSELPEICPVCGAGRDQFIPLEAQPANLIHDLWHTFRLHAVMAHFPNGLVPALWVFLLLFWVTARPALAEAVFWLLLLTVLTVPVSLASGIYDWKTRYGGEKAPIFLKKIILAAVLFVAGCGALFLHFAHPELPAGGGVAAFLYLFCLAVMMACAVLLGHYGGKLVFHWKTRR</sequence>
<dbReference type="PROSITE" id="PS50903">
    <property type="entry name" value="RUBREDOXIN_LIKE"/>
    <property type="match status" value="1"/>
</dbReference>
<dbReference type="Proteomes" id="UP000193136">
    <property type="component" value="Unassembled WGS sequence"/>
</dbReference>
<evidence type="ECO:0000259" key="2">
    <source>
        <dbReference type="PROSITE" id="PS50903"/>
    </source>
</evidence>
<dbReference type="OrthoDB" id="9769653at2"/>
<feature type="transmembrane region" description="Helical" evidence="1">
    <location>
        <begin position="57"/>
        <end position="77"/>
    </location>
</feature>
<keyword evidence="1" id="KW-0472">Membrane</keyword>
<dbReference type="InterPro" id="IPR024934">
    <property type="entry name" value="Rubredoxin-like_dom"/>
</dbReference>
<dbReference type="InterPro" id="IPR048574">
    <property type="entry name" value="RUBY_RBDX"/>
</dbReference>
<dbReference type="Pfam" id="PF21349">
    <property type="entry name" value="RUBY_RBDX"/>
    <property type="match status" value="1"/>
</dbReference>
<feature type="transmembrane region" description="Helical" evidence="1">
    <location>
        <begin position="122"/>
        <end position="145"/>
    </location>
</feature>
<dbReference type="Gene3D" id="2.20.28.10">
    <property type="match status" value="1"/>
</dbReference>
<dbReference type="RefSeq" id="WP_085010532.1">
    <property type="nucleotide sequence ID" value="NZ_NAAD01000010.1"/>
</dbReference>
<accession>A0A1X0Y492</accession>
<dbReference type="GO" id="GO:0005506">
    <property type="term" value="F:iron ion binding"/>
    <property type="evidence" value="ECO:0007669"/>
    <property type="project" value="InterPro"/>
</dbReference>
<dbReference type="Pfam" id="PF09990">
    <property type="entry name" value="DUF2231"/>
    <property type="match status" value="1"/>
</dbReference>
<organism evidence="3 4">
    <name type="scientific">Geothermobacter hydrogeniphilus</name>
    <dbReference type="NCBI Taxonomy" id="1969733"/>
    <lineage>
        <taxon>Bacteria</taxon>
        <taxon>Pseudomonadati</taxon>
        <taxon>Thermodesulfobacteriota</taxon>
        <taxon>Desulfuromonadia</taxon>
        <taxon>Desulfuromonadales</taxon>
        <taxon>Geothermobacteraceae</taxon>
        <taxon>Geothermobacter</taxon>
    </lineage>
</organism>
<dbReference type="SUPFAM" id="SSF57802">
    <property type="entry name" value="Rubredoxin-like"/>
    <property type="match status" value="1"/>
</dbReference>
<keyword evidence="1" id="KW-1133">Transmembrane helix</keyword>
<feature type="transmembrane region" description="Helical" evidence="1">
    <location>
        <begin position="89"/>
        <end position="110"/>
    </location>
</feature>
<evidence type="ECO:0000313" key="3">
    <source>
        <dbReference type="EMBL" id="ORJ59882.1"/>
    </source>
</evidence>
<dbReference type="AlphaFoldDB" id="A0A1X0Y492"/>
<dbReference type="InterPro" id="IPR019251">
    <property type="entry name" value="DUF2231_TM"/>
</dbReference>
<reference evidence="3 4" key="1">
    <citation type="submission" date="2017-03" db="EMBL/GenBank/DDBJ databases">
        <title>Genome sequence of Geothermobacter sp. EPR-M, Deep-Sea Iron Reducer.</title>
        <authorList>
            <person name="Tully B."/>
            <person name="Savalia P."/>
            <person name="Abuyen K."/>
            <person name="Baughan C."/>
            <person name="Romero E."/>
            <person name="Ronkowski C."/>
            <person name="Torres B."/>
            <person name="Tremblay J."/>
            <person name="Trujillo A."/>
            <person name="Tyler M."/>
            <person name="Perez-Rodriguez I."/>
            <person name="Amend J."/>
        </authorList>
    </citation>
    <scope>NUCLEOTIDE SEQUENCE [LARGE SCALE GENOMIC DNA]</scope>
    <source>
        <strain evidence="3 4">EPR-M</strain>
    </source>
</reference>
<dbReference type="STRING" id="1969733.B5V00_09430"/>
<evidence type="ECO:0000256" key="1">
    <source>
        <dbReference type="SAM" id="Phobius"/>
    </source>
</evidence>
<comment type="caution">
    <text evidence="3">The sequence shown here is derived from an EMBL/GenBank/DDBJ whole genome shotgun (WGS) entry which is preliminary data.</text>
</comment>
<gene>
    <name evidence="3" type="ORF">B5V00_09430</name>
</gene>
<name>A0A1X0Y492_9BACT</name>
<evidence type="ECO:0000313" key="4">
    <source>
        <dbReference type="Proteomes" id="UP000193136"/>
    </source>
</evidence>
<keyword evidence="4" id="KW-1185">Reference proteome</keyword>
<proteinExistence type="predicted"/>
<feature type="transmembrane region" description="Helical" evidence="1">
    <location>
        <begin position="157"/>
        <end position="179"/>
    </location>
</feature>